<organism evidence="10 11">
    <name type="scientific">Massilia eburnea</name>
    <dbReference type="NCBI Taxonomy" id="1776165"/>
    <lineage>
        <taxon>Bacteria</taxon>
        <taxon>Pseudomonadati</taxon>
        <taxon>Pseudomonadota</taxon>
        <taxon>Betaproteobacteria</taxon>
        <taxon>Burkholderiales</taxon>
        <taxon>Oxalobacteraceae</taxon>
        <taxon>Telluria group</taxon>
        <taxon>Massilia</taxon>
    </lineage>
</organism>
<evidence type="ECO:0000256" key="4">
    <source>
        <dbReference type="ARBA" id="ARBA00022741"/>
    </source>
</evidence>
<keyword evidence="11" id="KW-1185">Reference proteome</keyword>
<evidence type="ECO:0000313" key="10">
    <source>
        <dbReference type="EMBL" id="MTW14223.1"/>
    </source>
</evidence>
<evidence type="ECO:0000256" key="9">
    <source>
        <dbReference type="ARBA" id="ARBA00049065"/>
    </source>
</evidence>
<dbReference type="Proteomes" id="UP000472320">
    <property type="component" value="Unassembled WGS sequence"/>
</dbReference>
<evidence type="ECO:0000313" key="11">
    <source>
        <dbReference type="Proteomes" id="UP000472320"/>
    </source>
</evidence>
<comment type="catalytic activity">
    <reaction evidence="9">
        <text>N-acetyl-D-glucosamine + ATP = N-acetyl-D-glucosamine 6-phosphate + ADP + H(+)</text>
        <dbReference type="Rhea" id="RHEA:17417"/>
        <dbReference type="ChEBI" id="CHEBI:15378"/>
        <dbReference type="ChEBI" id="CHEBI:30616"/>
        <dbReference type="ChEBI" id="CHEBI:57513"/>
        <dbReference type="ChEBI" id="CHEBI:456216"/>
        <dbReference type="ChEBI" id="CHEBI:506227"/>
        <dbReference type="EC" id="2.7.1.59"/>
    </reaction>
</comment>
<dbReference type="GO" id="GO:0005524">
    <property type="term" value="F:ATP binding"/>
    <property type="evidence" value="ECO:0007669"/>
    <property type="project" value="UniProtKB-KW"/>
</dbReference>
<protein>
    <recommendedName>
        <fullName evidence="1">N-acetylglucosamine kinase</fullName>
        <ecNumber evidence="1">2.7.1.59</ecNumber>
    </recommendedName>
</protein>
<keyword evidence="2" id="KW-0808">Transferase</keyword>
<keyword evidence="3" id="KW-0479">Metal-binding</keyword>
<keyword evidence="4" id="KW-0547">Nucleotide-binding</keyword>
<reference evidence="10 11" key="1">
    <citation type="submission" date="2019-11" db="EMBL/GenBank/DDBJ databases">
        <title>Type strains purchased from KCTC, JCM and DSMZ.</title>
        <authorList>
            <person name="Lu H."/>
        </authorList>
    </citation>
    <scope>NUCLEOTIDE SEQUENCE [LARGE SCALE GENOMIC DNA]</scope>
    <source>
        <strain evidence="10 11">JCM 31587</strain>
    </source>
</reference>
<name>A0A6L6QRY0_9BURK</name>
<sequence>MFYGIDIGGTKMELVACDASLQVVHRQRVPTPTDDYERFVNALAGLVLQADATLGVRAPVGLGVPGIIDSAGGRHLSANVPCLTGRLLLPVLRQRLDRSIVLGNDCQCFALSEAHGGAADGAPSMFGLIIGTGAGAGYVVDGRLVRGRNGVAGEWGHLPVSPSLLQRYDLPVLPCACGRQACLERYVSGTGLRQLHAQLSGSAGINADLLAQAYREGAPMAMRVFDLHLDLLGSALAQIVLAYDPHVVVLGGGLSQLPHLYHCLPAATAAHLIPGMSVPPILPPAFGDAGGARGAALLAAQAVQNQNKEA</sequence>
<evidence type="ECO:0000256" key="7">
    <source>
        <dbReference type="ARBA" id="ARBA00022840"/>
    </source>
</evidence>
<dbReference type="CDD" id="cd24057">
    <property type="entry name" value="ASKHA_NBD_ROK_NAGK"/>
    <property type="match status" value="1"/>
</dbReference>
<dbReference type="AlphaFoldDB" id="A0A6L6QRY0"/>
<keyword evidence="5" id="KW-0418">Kinase</keyword>
<dbReference type="GO" id="GO:0046872">
    <property type="term" value="F:metal ion binding"/>
    <property type="evidence" value="ECO:0007669"/>
    <property type="project" value="UniProtKB-KW"/>
</dbReference>
<proteinExistence type="predicted"/>
<accession>A0A6L6QRY0</accession>
<keyword evidence="8" id="KW-0119">Carbohydrate metabolism</keyword>
<dbReference type="EMBL" id="WNKX01000037">
    <property type="protein sequence ID" value="MTW14223.1"/>
    <property type="molecule type" value="Genomic_DNA"/>
</dbReference>
<comment type="caution">
    <text evidence="10">The sequence shown here is derived from an EMBL/GenBank/DDBJ whole genome shotgun (WGS) entry which is preliminary data.</text>
</comment>
<keyword evidence="6" id="KW-0862">Zinc</keyword>
<dbReference type="EC" id="2.7.1.59" evidence="1"/>
<dbReference type="InterPro" id="IPR043129">
    <property type="entry name" value="ATPase_NBD"/>
</dbReference>
<evidence type="ECO:0000256" key="8">
    <source>
        <dbReference type="ARBA" id="ARBA00023277"/>
    </source>
</evidence>
<evidence type="ECO:0000256" key="5">
    <source>
        <dbReference type="ARBA" id="ARBA00022777"/>
    </source>
</evidence>
<evidence type="ECO:0000256" key="3">
    <source>
        <dbReference type="ARBA" id="ARBA00022723"/>
    </source>
</evidence>
<dbReference type="OrthoDB" id="9810372at2"/>
<dbReference type="Pfam" id="PF00480">
    <property type="entry name" value="ROK"/>
    <property type="match status" value="1"/>
</dbReference>
<gene>
    <name evidence="10" type="ORF">GM658_26770</name>
</gene>
<dbReference type="PANTHER" id="PTHR18964">
    <property type="entry name" value="ROK (REPRESSOR, ORF, KINASE) FAMILY"/>
    <property type="match status" value="1"/>
</dbReference>
<dbReference type="InterPro" id="IPR000600">
    <property type="entry name" value="ROK"/>
</dbReference>
<dbReference type="PANTHER" id="PTHR18964:SF162">
    <property type="entry name" value="N-ACETYL-D-GLUCOSAMINE KINASE"/>
    <property type="match status" value="1"/>
</dbReference>
<keyword evidence="7" id="KW-0067">ATP-binding</keyword>
<dbReference type="GO" id="GO:0045127">
    <property type="term" value="F:N-acetylglucosamine kinase activity"/>
    <property type="evidence" value="ECO:0007669"/>
    <property type="project" value="UniProtKB-EC"/>
</dbReference>
<dbReference type="Gene3D" id="3.30.420.40">
    <property type="match status" value="2"/>
</dbReference>
<dbReference type="SUPFAM" id="SSF53067">
    <property type="entry name" value="Actin-like ATPase domain"/>
    <property type="match status" value="1"/>
</dbReference>
<evidence type="ECO:0000256" key="1">
    <source>
        <dbReference type="ARBA" id="ARBA00012122"/>
    </source>
</evidence>
<evidence type="ECO:0000256" key="6">
    <source>
        <dbReference type="ARBA" id="ARBA00022833"/>
    </source>
</evidence>
<evidence type="ECO:0000256" key="2">
    <source>
        <dbReference type="ARBA" id="ARBA00022679"/>
    </source>
</evidence>